<accession>A0A0K1PX95</accession>
<name>A0A0K1PX95_9BACT</name>
<protein>
    <submittedName>
        <fullName evidence="3">Tryptophan synthase alpha chain</fullName>
    </submittedName>
</protein>
<dbReference type="Proteomes" id="UP000064967">
    <property type="component" value="Chromosome"/>
</dbReference>
<evidence type="ECO:0000313" key="4">
    <source>
        <dbReference type="Proteomes" id="UP000064967"/>
    </source>
</evidence>
<evidence type="ECO:0000313" key="3">
    <source>
        <dbReference type="EMBL" id="AKU97744.1"/>
    </source>
</evidence>
<feature type="signal peptide" evidence="2">
    <location>
        <begin position="1"/>
        <end position="20"/>
    </location>
</feature>
<gene>
    <name evidence="3" type="ORF">AKJ09_04408</name>
</gene>
<dbReference type="RefSeq" id="WP_146648837.1">
    <property type="nucleotide sequence ID" value="NZ_CP012333.1"/>
</dbReference>
<feature type="region of interest" description="Disordered" evidence="1">
    <location>
        <begin position="24"/>
        <end position="44"/>
    </location>
</feature>
<keyword evidence="2" id="KW-0732">Signal</keyword>
<dbReference type="STRING" id="1391654.AKJ09_04408"/>
<dbReference type="OrthoDB" id="5492401at2"/>
<dbReference type="EMBL" id="CP012333">
    <property type="protein sequence ID" value="AKU97744.1"/>
    <property type="molecule type" value="Genomic_DNA"/>
</dbReference>
<feature type="chain" id="PRO_5005466230" evidence="2">
    <location>
        <begin position="21"/>
        <end position="391"/>
    </location>
</feature>
<reference evidence="3 4" key="1">
    <citation type="submission" date="2015-08" db="EMBL/GenBank/DDBJ databases">
        <authorList>
            <person name="Babu N.S."/>
            <person name="Beckwith C.J."/>
            <person name="Beseler K.G."/>
            <person name="Brison A."/>
            <person name="Carone J.V."/>
            <person name="Caskin T.P."/>
            <person name="Diamond M."/>
            <person name="Durham M.E."/>
            <person name="Foxe J.M."/>
            <person name="Go M."/>
            <person name="Henderson B.A."/>
            <person name="Jones I.B."/>
            <person name="McGettigan J.A."/>
            <person name="Micheletti S.J."/>
            <person name="Nasrallah M.E."/>
            <person name="Ortiz D."/>
            <person name="Piller C.R."/>
            <person name="Privatt S.R."/>
            <person name="Schneider S.L."/>
            <person name="Sharp S."/>
            <person name="Smith T.C."/>
            <person name="Stanton J.D."/>
            <person name="Ullery H.E."/>
            <person name="Wilson R.J."/>
            <person name="Serrano M.G."/>
            <person name="Buck G."/>
            <person name="Lee V."/>
            <person name="Wang Y."/>
            <person name="Carvalho R."/>
            <person name="Voegtly L."/>
            <person name="Shi R."/>
            <person name="Duckworth R."/>
            <person name="Johnson A."/>
            <person name="Loviza R."/>
            <person name="Walstead R."/>
            <person name="Shah Z."/>
            <person name="Kiflezghi M."/>
            <person name="Wade K."/>
            <person name="Ball S.L."/>
            <person name="Bradley K.W."/>
            <person name="Asai D.J."/>
            <person name="Bowman C.A."/>
            <person name="Russell D.A."/>
            <person name="Pope W.H."/>
            <person name="Jacobs-Sera D."/>
            <person name="Hendrix R.W."/>
            <person name="Hatfull G.F."/>
        </authorList>
    </citation>
    <scope>NUCLEOTIDE SEQUENCE [LARGE SCALE GENOMIC DNA]</scope>
    <source>
        <strain evidence="3 4">DSM 27648</strain>
    </source>
</reference>
<dbReference type="AlphaFoldDB" id="A0A0K1PX95"/>
<evidence type="ECO:0000256" key="1">
    <source>
        <dbReference type="SAM" id="MobiDB-lite"/>
    </source>
</evidence>
<keyword evidence="4" id="KW-1185">Reference proteome</keyword>
<sequence>MLRRFVVVTIALTSVSFAIASEGCSHSDATSTPLPPEAGTAPPTIADKDAAAAAADDEPVAYCMSTKCPAQRTTCPSSRFACDVDLMTDPNNCGACGFACPPLVTGGRFTCVAGKCELSCADNKLDCNGVVDDICETQLGTNDNCNGCGDKCPDPNKPCFFDRTAGKGKCGCDDGYTYCAKSQNKCTILSVDDNNCGACGNTCNVNGDGGVRPPNTYFGCFNNECGHLKCDGSHMNCNSDAGTLDEDGCETDRLSHDNCGACGNACAADQQCIKDPNGKYVCACPAGQTLCGATCVDFSLDPRNCGACGVDCTQAATDEHGIGTCINGACKFACSAGWGDCNGDTRDGCETNMNADPNNCGACGTTCDLLAGQPCVGGRCAQETCDGGIPR</sequence>
<organism evidence="3 4">
    <name type="scientific">Labilithrix luteola</name>
    <dbReference type="NCBI Taxonomy" id="1391654"/>
    <lineage>
        <taxon>Bacteria</taxon>
        <taxon>Pseudomonadati</taxon>
        <taxon>Myxococcota</taxon>
        <taxon>Polyangia</taxon>
        <taxon>Polyangiales</taxon>
        <taxon>Labilitrichaceae</taxon>
        <taxon>Labilithrix</taxon>
    </lineage>
</organism>
<dbReference type="PATRIC" id="fig|1391654.3.peg.4467"/>
<dbReference type="KEGG" id="llu:AKJ09_04408"/>
<proteinExistence type="predicted"/>
<evidence type="ECO:0000256" key="2">
    <source>
        <dbReference type="SAM" id="SignalP"/>
    </source>
</evidence>